<evidence type="ECO:0000256" key="3">
    <source>
        <dbReference type="ARBA" id="ARBA00023315"/>
    </source>
</evidence>
<evidence type="ECO:0000259" key="4">
    <source>
        <dbReference type="Pfam" id="PF00198"/>
    </source>
</evidence>
<dbReference type="SUPFAM" id="SSF52777">
    <property type="entry name" value="CoA-dependent acyltransferases"/>
    <property type="match status" value="1"/>
</dbReference>
<name>A0ABT2TJM7_9FIRM</name>
<evidence type="ECO:0000313" key="5">
    <source>
        <dbReference type="EMBL" id="MCU6762428.1"/>
    </source>
</evidence>
<dbReference type="Proteomes" id="UP001652442">
    <property type="component" value="Unassembled WGS sequence"/>
</dbReference>
<dbReference type="EMBL" id="JAOQJQ010000003">
    <property type="protein sequence ID" value="MCU6762428.1"/>
    <property type="molecule type" value="Genomic_DNA"/>
</dbReference>
<dbReference type="InterPro" id="IPR001078">
    <property type="entry name" value="2-oxoacid_DH_actylTfrase"/>
</dbReference>
<reference evidence="5 6" key="1">
    <citation type="journal article" date="2021" name="ISME Commun">
        <title>Automated analysis of genomic sequences facilitates high-throughput and comprehensive description of bacteria.</title>
        <authorList>
            <person name="Hitch T.C.A."/>
        </authorList>
    </citation>
    <scope>NUCLEOTIDE SEQUENCE [LARGE SCALE GENOMIC DNA]</scope>
    <source>
        <strain evidence="5 6">Sanger_109</strain>
    </source>
</reference>
<keyword evidence="6" id="KW-1185">Reference proteome</keyword>
<dbReference type="PANTHER" id="PTHR43178">
    <property type="entry name" value="DIHYDROLIPOAMIDE ACETYLTRANSFERASE COMPONENT OF PYRUVATE DEHYDROGENASE COMPLEX"/>
    <property type="match status" value="1"/>
</dbReference>
<gene>
    <name evidence="5" type="ORF">OCV88_08790</name>
</gene>
<dbReference type="Pfam" id="PF00198">
    <property type="entry name" value="2-oxoacid_dh"/>
    <property type="match status" value="1"/>
</dbReference>
<keyword evidence="3" id="KW-0012">Acyltransferase</keyword>
<evidence type="ECO:0000256" key="1">
    <source>
        <dbReference type="ARBA" id="ARBA00001938"/>
    </source>
</evidence>
<accession>A0ABT2TJM7</accession>
<sequence length="247" mass="27801">MSTIDEEGRRIRECIPLEGLRAVISQNMSKSKLEFPQGTGSAQLDITRLMEFRREVNEKLKDSGRKITFGDLYVKTAACAMEENMELNGSRQNGQLIYYDDINISVAASINGVLMTPVLEHADQKDIEEISEELNKTYTYLKKGKLMRVKLEGATFSVSNLGSYLIDDQHPFLNPPQAAIFGISRNRVLPIYNEEGQIVPGNMTLFSLTIDHGFADGVLVAKFLESVNKVLKDPWKYMYHKASGREA</sequence>
<feature type="domain" description="2-oxoacid dehydrogenase acyltransferase catalytic" evidence="4">
    <location>
        <begin position="13"/>
        <end position="238"/>
    </location>
</feature>
<organism evidence="5 6">
    <name type="scientific">Brotonthovivens ammoniilytica</name>
    <dbReference type="NCBI Taxonomy" id="2981725"/>
    <lineage>
        <taxon>Bacteria</taxon>
        <taxon>Bacillati</taxon>
        <taxon>Bacillota</taxon>
        <taxon>Clostridia</taxon>
        <taxon>Lachnospirales</taxon>
        <taxon>Lachnospiraceae</taxon>
        <taxon>Brotonthovivens</taxon>
    </lineage>
</organism>
<evidence type="ECO:0000313" key="6">
    <source>
        <dbReference type="Proteomes" id="UP001652442"/>
    </source>
</evidence>
<comment type="caution">
    <text evidence="5">The sequence shown here is derived from an EMBL/GenBank/DDBJ whole genome shotgun (WGS) entry which is preliminary data.</text>
</comment>
<protein>
    <submittedName>
        <fullName evidence="5">2-oxo acid dehydrogenase subunit E2</fullName>
    </submittedName>
</protein>
<keyword evidence="2" id="KW-0808">Transferase</keyword>
<dbReference type="InterPro" id="IPR023213">
    <property type="entry name" value="CAT-like_dom_sf"/>
</dbReference>
<comment type="cofactor">
    <cofactor evidence="1">
        <name>(R)-lipoate</name>
        <dbReference type="ChEBI" id="CHEBI:83088"/>
    </cofactor>
</comment>
<dbReference type="RefSeq" id="WP_158425134.1">
    <property type="nucleotide sequence ID" value="NZ_JAOQJQ010000003.1"/>
</dbReference>
<dbReference type="Gene3D" id="3.30.559.10">
    <property type="entry name" value="Chloramphenicol acetyltransferase-like domain"/>
    <property type="match status" value="1"/>
</dbReference>
<proteinExistence type="predicted"/>
<dbReference type="InterPro" id="IPR050743">
    <property type="entry name" value="2-oxoacid_DH_E2_comp"/>
</dbReference>
<evidence type="ECO:0000256" key="2">
    <source>
        <dbReference type="ARBA" id="ARBA00022679"/>
    </source>
</evidence>
<dbReference type="PANTHER" id="PTHR43178:SF5">
    <property type="entry name" value="LIPOAMIDE ACYLTRANSFERASE COMPONENT OF BRANCHED-CHAIN ALPHA-KETO ACID DEHYDROGENASE COMPLEX, MITOCHONDRIAL"/>
    <property type="match status" value="1"/>
</dbReference>